<dbReference type="Pfam" id="PF00928">
    <property type="entry name" value="Adap_comp_sub"/>
    <property type="match status" value="2"/>
</dbReference>
<evidence type="ECO:0000256" key="5">
    <source>
        <dbReference type="ARBA" id="ARBA00023136"/>
    </source>
</evidence>
<dbReference type="SUPFAM" id="SSF49447">
    <property type="entry name" value="Second domain of Mu2 adaptin subunit (ap50) of ap2 adaptor"/>
    <property type="match status" value="1"/>
</dbReference>
<dbReference type="PANTHER" id="PTHR10529">
    <property type="entry name" value="AP COMPLEX SUBUNIT MU"/>
    <property type="match status" value="1"/>
</dbReference>
<dbReference type="Pfam" id="PF06398">
    <property type="entry name" value="Pex24p"/>
    <property type="match status" value="2"/>
</dbReference>
<name>A0A9N8VJJ4_9GLOM</name>
<comment type="caution">
    <text evidence="10">The sequence shown here is derived from an EMBL/GenBank/DDBJ whole genome shotgun (WGS) entry which is preliminary data.</text>
</comment>
<dbReference type="GO" id="GO:0030665">
    <property type="term" value="C:clathrin-coated vesicle membrane"/>
    <property type="evidence" value="ECO:0007669"/>
    <property type="project" value="UniProtKB-SubCell"/>
</dbReference>
<dbReference type="GO" id="GO:0030131">
    <property type="term" value="C:clathrin adaptor complex"/>
    <property type="evidence" value="ECO:0007669"/>
    <property type="project" value="InterPro"/>
</dbReference>
<dbReference type="SUPFAM" id="SSF64356">
    <property type="entry name" value="SNARE-like"/>
    <property type="match status" value="1"/>
</dbReference>
<comment type="subcellular location">
    <subcellularLocation>
        <location evidence="1">Cytoplasmic vesicle</location>
        <location evidence="1">Clathrin-coated vesicle membrane</location>
    </subcellularLocation>
</comment>
<reference evidence="10" key="1">
    <citation type="submission" date="2021-06" db="EMBL/GenBank/DDBJ databases">
        <authorList>
            <person name="Kallberg Y."/>
            <person name="Tangrot J."/>
            <person name="Rosling A."/>
        </authorList>
    </citation>
    <scope>NUCLEOTIDE SEQUENCE</scope>
    <source>
        <strain evidence="10">FL966</strain>
    </source>
</reference>
<sequence length="810" mass="93392">MASAVFVLDLKGKVLISRNYRGDIPMSAVEKFMPLVLEAEEEQQAPTPCFTHEGINYLYIRHNNLYLLALTKKNSNATTILLFLHKLAEVFTEYFKELEEESIRDNFVIIYELLDEMMDFGYPQTTETKILQEYITQESHKLEIQVRPPMAVTNAVSWRSEGIKYRKNEVFLDVIESVNLLVNANGNVLRSEILGIIKMKCYLSGMPELRLGLNDKVMFESTGRSPSRGKAIEMEDVKFHQCVRLSRFENDRTISFIPPDALVESYAGSRIEYMIKAKAQFKRRSTANNVEIYVPVPDDADTPKFRSSIGSVHYAPEKSCLVWKIKQFQGGKEFLMRAHFGLPSVKNVDDPDKKPPIGVKFEIPYFTTSGIQVRYLKIVEKSGYQALPWAFFLANVSLDPDVPEAEMSSKVSHVTPVTTNSYNLPQQPSHVDFLASTPSSITRVLTYTSPLVHLFSYFLSLLSWSTRSSSESCLLVAAWWTICLYPRELIIYGTHIGLISWISWSWVEKGKSERLGKSNFTLAASQLDLNRTVQEIHNISDKLSSFHKLLNNANSYINWSDPVQTRKVLMGLAYSYPVWILFNYFVSLTWTFIIVGTFFLVWNSPWSKVIRYTLMRSQLFSRIVSFVFGFLWCGDFQQEGSKNVGTRSLPAVREQPKKLPLKNISLKEDTKTSDEYNEPVNDKDTFELPQRKEMITPEDPNTRKTIEWEWVDPGWWIDYGGAVDKEGWEYFDNRWNNPSSKSAFRRYTRRRKWARTARMIETIQKIEKPFNSTSEPDEKIDPIENTNDSSVDNKLSSNDHKDEESSISDQ</sequence>
<organism evidence="10 11">
    <name type="scientific">Cetraspora pellucida</name>
    <dbReference type="NCBI Taxonomy" id="1433469"/>
    <lineage>
        <taxon>Eukaryota</taxon>
        <taxon>Fungi</taxon>
        <taxon>Fungi incertae sedis</taxon>
        <taxon>Mucoromycota</taxon>
        <taxon>Glomeromycotina</taxon>
        <taxon>Glomeromycetes</taxon>
        <taxon>Diversisporales</taxon>
        <taxon>Gigasporaceae</taxon>
        <taxon>Cetraspora</taxon>
    </lineage>
</organism>
<dbReference type="EMBL" id="CAJVQA010000025">
    <property type="protein sequence ID" value="CAG8450664.1"/>
    <property type="molecule type" value="Genomic_DNA"/>
</dbReference>
<dbReference type="PROSITE" id="PS00990">
    <property type="entry name" value="CLAT_ADAPTOR_M_1"/>
    <property type="match status" value="1"/>
</dbReference>
<dbReference type="CDD" id="cd14835">
    <property type="entry name" value="AP1_Mu_N"/>
    <property type="match status" value="1"/>
</dbReference>
<keyword evidence="3" id="KW-0813">Transport</keyword>
<evidence type="ECO:0000256" key="3">
    <source>
        <dbReference type="ARBA" id="ARBA00022448"/>
    </source>
</evidence>
<gene>
    <name evidence="10" type="ORF">CPELLU_LOCUS124</name>
</gene>
<feature type="transmembrane region" description="Helical" evidence="8">
    <location>
        <begin position="578"/>
        <end position="602"/>
    </location>
</feature>
<dbReference type="PROSITE" id="PS51072">
    <property type="entry name" value="MHD"/>
    <property type="match status" value="1"/>
</dbReference>
<protein>
    <submittedName>
        <fullName evidence="10">24656_t:CDS:1</fullName>
    </submittedName>
</protein>
<feature type="domain" description="MHD" evidence="9">
    <location>
        <begin position="167"/>
        <end position="403"/>
    </location>
</feature>
<accession>A0A9N8VJJ4</accession>
<evidence type="ECO:0000256" key="1">
    <source>
        <dbReference type="ARBA" id="ARBA00004640"/>
    </source>
</evidence>
<dbReference type="InterPro" id="IPR001392">
    <property type="entry name" value="Clathrin_mu"/>
</dbReference>
<comment type="similarity">
    <text evidence="2">Belongs to the adaptor complexes medium subunit family.</text>
</comment>
<dbReference type="OrthoDB" id="10259133at2759"/>
<dbReference type="InterPro" id="IPR028565">
    <property type="entry name" value="MHD"/>
</dbReference>
<dbReference type="FunFam" id="3.30.450.60:FF:000006">
    <property type="entry name" value="AP-1 complex subunit mu-1 isoform 1"/>
    <property type="match status" value="1"/>
</dbReference>
<dbReference type="GO" id="GO:0007031">
    <property type="term" value="P:peroxisome organization"/>
    <property type="evidence" value="ECO:0007669"/>
    <property type="project" value="UniProtKB-ARBA"/>
</dbReference>
<keyword evidence="6" id="KW-0968">Cytoplasmic vesicle</keyword>
<dbReference type="Gene3D" id="2.60.40.1170">
    <property type="entry name" value="Mu homology domain, subdomain B"/>
    <property type="match status" value="1"/>
</dbReference>
<dbReference type="Pfam" id="PF01217">
    <property type="entry name" value="Clat_adaptor_s"/>
    <property type="match status" value="1"/>
</dbReference>
<feature type="region of interest" description="Disordered" evidence="7">
    <location>
        <begin position="767"/>
        <end position="810"/>
    </location>
</feature>
<dbReference type="InterPro" id="IPR022775">
    <property type="entry name" value="AP_mu_sigma_su"/>
</dbReference>
<dbReference type="InterPro" id="IPR011012">
    <property type="entry name" value="Longin-like_dom_sf"/>
</dbReference>
<dbReference type="CDD" id="cd09250">
    <property type="entry name" value="AP-1_Mu1_Cterm"/>
    <property type="match status" value="1"/>
</dbReference>
<dbReference type="GO" id="GO:0005778">
    <property type="term" value="C:peroxisomal membrane"/>
    <property type="evidence" value="ECO:0007669"/>
    <property type="project" value="UniProtKB-ARBA"/>
</dbReference>
<evidence type="ECO:0000313" key="11">
    <source>
        <dbReference type="Proteomes" id="UP000789759"/>
    </source>
</evidence>
<keyword evidence="8" id="KW-0812">Transmembrane</keyword>
<dbReference type="InterPro" id="IPR010482">
    <property type="entry name" value="TECPR1-like_DysF"/>
</dbReference>
<evidence type="ECO:0000256" key="2">
    <source>
        <dbReference type="ARBA" id="ARBA00005324"/>
    </source>
</evidence>
<keyword evidence="11" id="KW-1185">Reference proteome</keyword>
<dbReference type="AlphaFoldDB" id="A0A9N8VJJ4"/>
<evidence type="ECO:0000313" key="10">
    <source>
        <dbReference type="EMBL" id="CAG8450664.1"/>
    </source>
</evidence>
<dbReference type="InterPro" id="IPR018240">
    <property type="entry name" value="Clathrin_mu_CS"/>
</dbReference>
<dbReference type="PRINTS" id="PR00314">
    <property type="entry name" value="CLATHRINADPT"/>
</dbReference>
<proteinExistence type="inferred from homology"/>
<dbReference type="Gene3D" id="3.30.450.60">
    <property type="match status" value="1"/>
</dbReference>
<dbReference type="GO" id="GO:0016192">
    <property type="term" value="P:vesicle-mediated transport"/>
    <property type="evidence" value="ECO:0007669"/>
    <property type="project" value="InterPro"/>
</dbReference>
<dbReference type="GO" id="GO:0006886">
    <property type="term" value="P:intracellular protein transport"/>
    <property type="evidence" value="ECO:0007669"/>
    <property type="project" value="InterPro"/>
</dbReference>
<keyword evidence="4" id="KW-0653">Protein transport</keyword>
<evidence type="ECO:0000256" key="7">
    <source>
        <dbReference type="SAM" id="MobiDB-lite"/>
    </source>
</evidence>
<evidence type="ECO:0000256" key="6">
    <source>
        <dbReference type="ARBA" id="ARBA00023329"/>
    </source>
</evidence>
<feature type="compositionally biased region" description="Polar residues" evidence="7">
    <location>
        <begin position="784"/>
        <end position="796"/>
    </location>
</feature>
<keyword evidence="8" id="KW-1133">Transmembrane helix</keyword>
<keyword evidence="5 8" id="KW-0472">Membrane</keyword>
<evidence type="ECO:0000256" key="4">
    <source>
        <dbReference type="ARBA" id="ARBA00022927"/>
    </source>
</evidence>
<dbReference type="InterPro" id="IPR050431">
    <property type="entry name" value="Adaptor_comp_med_subunit"/>
</dbReference>
<dbReference type="InterPro" id="IPR036168">
    <property type="entry name" value="AP2_Mu_C_sf"/>
</dbReference>
<dbReference type="Proteomes" id="UP000789759">
    <property type="component" value="Unassembled WGS sequence"/>
</dbReference>
<evidence type="ECO:0000256" key="8">
    <source>
        <dbReference type="SAM" id="Phobius"/>
    </source>
</evidence>
<evidence type="ECO:0000259" key="9">
    <source>
        <dbReference type="PROSITE" id="PS51072"/>
    </source>
</evidence>